<reference evidence="2 3" key="1">
    <citation type="journal article" date="2023" name="J. Hered.">
        <title>Chromosome-level genome of the wood stork (Mycteria americana) provides insight into avian chromosome evolution.</title>
        <authorList>
            <person name="Flamio R. Jr."/>
            <person name="Ramstad K.M."/>
        </authorList>
    </citation>
    <scope>NUCLEOTIDE SEQUENCE [LARGE SCALE GENOMIC DNA]</scope>
    <source>
        <strain evidence="2">JAX WOST 10</strain>
    </source>
</reference>
<feature type="domain" description="Reverse transcriptase" evidence="1">
    <location>
        <begin position="10"/>
        <end position="105"/>
    </location>
</feature>
<dbReference type="PANTHER" id="PTHR33332">
    <property type="entry name" value="REVERSE TRANSCRIPTASE DOMAIN-CONTAINING PROTEIN"/>
    <property type="match status" value="1"/>
</dbReference>
<evidence type="ECO:0000313" key="2">
    <source>
        <dbReference type="EMBL" id="KAK4818046.1"/>
    </source>
</evidence>
<sequence length="263" mass="29628">MASLSLECARSLLSIISSMKSSWRPVSSSVAQGSIVSPILFNIFINELVDGAERAFSKFSDDTKLGGVADTPEGRAVIQKDLNRLEKWADRNLTKFNKERCKVLHLGRNNILHQYMLGATQLERSLAESDLGVLAPGGPGWQIISCAAYRSTLSSSGLPSTRNIGMLETVQQRAMKVITEPEPLSYEEKLRTRDSQLFSVVHRDRTRGNGHKLKHRRFRLKIRKHFFTVRLTEHWHRLPREAVESPSLEILKSLLDKVPGSLL</sequence>
<keyword evidence="3" id="KW-1185">Reference proteome</keyword>
<proteinExistence type="predicted"/>
<comment type="caution">
    <text evidence="2">The sequence shown here is derived from an EMBL/GenBank/DDBJ whole genome shotgun (WGS) entry which is preliminary data.</text>
</comment>
<dbReference type="AlphaFoldDB" id="A0AAN7NU59"/>
<protein>
    <recommendedName>
        <fullName evidence="1">Reverse transcriptase domain-containing protein</fullName>
    </recommendedName>
</protein>
<evidence type="ECO:0000313" key="3">
    <source>
        <dbReference type="Proteomes" id="UP001333110"/>
    </source>
</evidence>
<dbReference type="Pfam" id="PF00078">
    <property type="entry name" value="RVT_1"/>
    <property type="match status" value="1"/>
</dbReference>
<dbReference type="InterPro" id="IPR000477">
    <property type="entry name" value="RT_dom"/>
</dbReference>
<dbReference type="EMBL" id="JAUNZN010000007">
    <property type="protein sequence ID" value="KAK4818046.1"/>
    <property type="molecule type" value="Genomic_DNA"/>
</dbReference>
<gene>
    <name evidence="2" type="ORF">QYF61_004573</name>
</gene>
<name>A0AAN7NU59_MYCAM</name>
<accession>A0AAN7NU59</accession>
<organism evidence="2 3">
    <name type="scientific">Mycteria americana</name>
    <name type="common">Wood stork</name>
    <dbReference type="NCBI Taxonomy" id="33587"/>
    <lineage>
        <taxon>Eukaryota</taxon>
        <taxon>Metazoa</taxon>
        <taxon>Chordata</taxon>
        <taxon>Craniata</taxon>
        <taxon>Vertebrata</taxon>
        <taxon>Euteleostomi</taxon>
        <taxon>Archelosauria</taxon>
        <taxon>Archosauria</taxon>
        <taxon>Dinosauria</taxon>
        <taxon>Saurischia</taxon>
        <taxon>Theropoda</taxon>
        <taxon>Coelurosauria</taxon>
        <taxon>Aves</taxon>
        <taxon>Neognathae</taxon>
        <taxon>Neoaves</taxon>
        <taxon>Aequornithes</taxon>
        <taxon>Ciconiiformes</taxon>
        <taxon>Ciconiidae</taxon>
        <taxon>Mycteria</taxon>
    </lineage>
</organism>
<dbReference type="Proteomes" id="UP001333110">
    <property type="component" value="Unassembled WGS sequence"/>
</dbReference>
<evidence type="ECO:0000259" key="1">
    <source>
        <dbReference type="Pfam" id="PF00078"/>
    </source>
</evidence>